<dbReference type="PANTHER" id="PTHR45266">
    <property type="entry name" value="OXALOACETATE DECARBOXYLASE ALPHA CHAIN"/>
    <property type="match status" value="1"/>
</dbReference>
<dbReference type="InterPro" id="IPR011053">
    <property type="entry name" value="Single_hybrid_motif"/>
</dbReference>
<feature type="domain" description="Lipoyl-binding" evidence="3">
    <location>
        <begin position="70"/>
        <end position="151"/>
    </location>
</feature>
<dbReference type="Pfam" id="PF00364">
    <property type="entry name" value="Biotin_lipoyl"/>
    <property type="match status" value="1"/>
</dbReference>
<protein>
    <submittedName>
        <fullName evidence="4">Protein containing Biotin/lipoyl attachment domain protein</fullName>
    </submittedName>
</protein>
<dbReference type="Gene3D" id="2.40.50.100">
    <property type="match status" value="1"/>
</dbReference>
<accession>K1UHP1</accession>
<evidence type="ECO:0000256" key="1">
    <source>
        <dbReference type="ARBA" id="ARBA00023267"/>
    </source>
</evidence>
<reference evidence="4" key="1">
    <citation type="journal article" date="2013" name="Environ. Microbiol.">
        <title>Microbiota from the distal guts of lean and obese adolescents exhibit partial functional redundancy besides clear differences in community structure.</title>
        <authorList>
            <person name="Ferrer M."/>
            <person name="Ruiz A."/>
            <person name="Lanza F."/>
            <person name="Haange S.B."/>
            <person name="Oberbach A."/>
            <person name="Till H."/>
            <person name="Bargiela R."/>
            <person name="Campoy C."/>
            <person name="Segura M.T."/>
            <person name="Richter M."/>
            <person name="von Bergen M."/>
            <person name="Seifert J."/>
            <person name="Suarez A."/>
        </authorList>
    </citation>
    <scope>NUCLEOTIDE SEQUENCE</scope>
</reference>
<dbReference type="InterPro" id="IPR001882">
    <property type="entry name" value="Biotin_BS"/>
</dbReference>
<dbReference type="PANTHER" id="PTHR45266:SF3">
    <property type="entry name" value="OXALOACETATE DECARBOXYLASE ALPHA CHAIN"/>
    <property type="match status" value="1"/>
</dbReference>
<comment type="caution">
    <text evidence="4">The sequence shown here is derived from an EMBL/GenBank/DDBJ whole genome shotgun (WGS) entry which is preliminary data.</text>
</comment>
<evidence type="ECO:0000313" key="4">
    <source>
        <dbReference type="EMBL" id="EKC81713.1"/>
    </source>
</evidence>
<dbReference type="InterPro" id="IPR000089">
    <property type="entry name" value="Biotin_lipoyl"/>
</dbReference>
<dbReference type="EMBL" id="AJWY01000039">
    <property type="protein sequence ID" value="EKC81713.1"/>
    <property type="molecule type" value="Genomic_DNA"/>
</dbReference>
<keyword evidence="1" id="KW-0092">Biotin</keyword>
<evidence type="ECO:0000256" key="2">
    <source>
        <dbReference type="SAM" id="MobiDB-lite"/>
    </source>
</evidence>
<dbReference type="PROSITE" id="PS00188">
    <property type="entry name" value="BIOTIN"/>
    <property type="match status" value="1"/>
</dbReference>
<name>K1UHP1_9ZZZZ</name>
<dbReference type="AlphaFoldDB" id="K1UHP1"/>
<feature type="non-terminal residue" evidence="4">
    <location>
        <position position="1"/>
    </location>
</feature>
<proteinExistence type="predicted"/>
<dbReference type="InterPro" id="IPR050709">
    <property type="entry name" value="Biotin_Carboxyl_Carrier/Decarb"/>
</dbReference>
<feature type="compositionally biased region" description="Basic and acidic residues" evidence="2">
    <location>
        <begin position="1"/>
        <end position="19"/>
    </location>
</feature>
<dbReference type="PROSITE" id="PS50968">
    <property type="entry name" value="BIOTINYL_LIPOYL"/>
    <property type="match status" value="1"/>
</dbReference>
<gene>
    <name evidence="4" type="ORF">LEA_00052</name>
</gene>
<sequence>GKAKEDFLADVKKRREEKANATTPVEAENKTKVLTVDVNGQPYRVTVAYGAVDPATLTAASGAVPAQAAPAPVGEGKDVLSPLEGKFFLVKNAQETPKKVGEKVNKGDVICYVEAMKTYNAIRAEYDGTITAICANSGDTVSEDDVLMKIV</sequence>
<dbReference type="SUPFAM" id="SSF51230">
    <property type="entry name" value="Single hybrid motif"/>
    <property type="match status" value="1"/>
</dbReference>
<organism evidence="4">
    <name type="scientific">human gut metagenome</name>
    <dbReference type="NCBI Taxonomy" id="408170"/>
    <lineage>
        <taxon>unclassified sequences</taxon>
        <taxon>metagenomes</taxon>
        <taxon>organismal metagenomes</taxon>
    </lineage>
</organism>
<evidence type="ECO:0000259" key="3">
    <source>
        <dbReference type="PROSITE" id="PS50968"/>
    </source>
</evidence>
<dbReference type="CDD" id="cd06850">
    <property type="entry name" value="biotinyl_domain"/>
    <property type="match status" value="1"/>
</dbReference>
<feature type="region of interest" description="Disordered" evidence="2">
    <location>
        <begin position="1"/>
        <end position="23"/>
    </location>
</feature>